<dbReference type="EMBL" id="JACT01000005">
    <property type="protein sequence ID" value="KMS53328.1"/>
    <property type="molecule type" value="Genomic_DNA"/>
</dbReference>
<feature type="transmembrane region" description="Helical" evidence="1">
    <location>
        <begin position="91"/>
        <end position="111"/>
    </location>
</feature>
<protein>
    <recommendedName>
        <fullName evidence="4">DUF1109 domain-containing protein</fullName>
    </recommendedName>
</protein>
<dbReference type="Proteomes" id="UP000052232">
    <property type="component" value="Unassembled WGS sequence"/>
</dbReference>
<dbReference type="PATRIC" id="fig|1420583.3.peg.3907"/>
<comment type="caution">
    <text evidence="2">The sequence shown here is derived from an EMBL/GenBank/DDBJ whole genome shotgun (WGS) entry which is preliminary data.</text>
</comment>
<sequence length="213" mass="22790">MQTEDLIRALASDARPVPRHAVECRVGIGLASGGIVTLAAIAAALGFRPDLGVAMQAFPFWMKWAYTLSLGIGAIAATLHLARPDAARAPWLWLLALPFGLLLAAAVSELIRTPVDGWQRLWLGHSWTRCSMLVASLSVPLFAGLLWAFRRLAPTRLRLAGAMAGLASGACSATLYGLHCPEASATFVLTWYTLGMVLATLSGALIGPRFLRW</sequence>
<dbReference type="AlphaFoldDB" id="A0A0J7XQJ2"/>
<keyword evidence="1" id="KW-1133">Transmembrane helix</keyword>
<dbReference type="RefSeq" id="WP_066608584.1">
    <property type="nucleotide sequence ID" value="NZ_KQ130436.1"/>
</dbReference>
<name>A0A0J7XQJ2_9SPHN</name>
<feature type="transmembrane region" description="Helical" evidence="1">
    <location>
        <begin position="131"/>
        <end position="149"/>
    </location>
</feature>
<dbReference type="InterPro" id="IPR009495">
    <property type="entry name" value="NrsF"/>
</dbReference>
<proteinExistence type="predicted"/>
<organism evidence="2 3">
    <name type="scientific">Sphingobium cupriresistens LL01</name>
    <dbReference type="NCBI Taxonomy" id="1420583"/>
    <lineage>
        <taxon>Bacteria</taxon>
        <taxon>Pseudomonadati</taxon>
        <taxon>Pseudomonadota</taxon>
        <taxon>Alphaproteobacteria</taxon>
        <taxon>Sphingomonadales</taxon>
        <taxon>Sphingomonadaceae</taxon>
        <taxon>Sphingobium</taxon>
    </lineage>
</organism>
<reference evidence="2 3" key="1">
    <citation type="journal article" date="2015" name="G3 (Bethesda)">
        <title>Insights into Ongoing Evolution of the Hexachlorocyclohexane Catabolic Pathway from Comparative Genomics of Ten Sphingomonadaceae Strains.</title>
        <authorList>
            <person name="Pearce S.L."/>
            <person name="Oakeshott J.G."/>
            <person name="Pandey G."/>
        </authorList>
    </citation>
    <scope>NUCLEOTIDE SEQUENCE [LARGE SCALE GENOMIC DNA]</scope>
    <source>
        <strain evidence="2 3">LL01</strain>
    </source>
</reference>
<evidence type="ECO:0000313" key="3">
    <source>
        <dbReference type="Proteomes" id="UP000052232"/>
    </source>
</evidence>
<feature type="transmembrane region" description="Helical" evidence="1">
    <location>
        <begin position="26"/>
        <end position="48"/>
    </location>
</feature>
<keyword evidence="1" id="KW-0472">Membrane</keyword>
<accession>A0A0J7XQJ2</accession>
<keyword evidence="3" id="KW-1185">Reference proteome</keyword>
<dbReference type="STRING" id="1420583.V473_20490"/>
<feature type="transmembrane region" description="Helical" evidence="1">
    <location>
        <begin position="60"/>
        <end position="79"/>
    </location>
</feature>
<feature type="transmembrane region" description="Helical" evidence="1">
    <location>
        <begin position="191"/>
        <end position="211"/>
    </location>
</feature>
<keyword evidence="1" id="KW-0812">Transmembrane</keyword>
<feature type="transmembrane region" description="Helical" evidence="1">
    <location>
        <begin position="161"/>
        <end position="179"/>
    </location>
</feature>
<evidence type="ECO:0000256" key="1">
    <source>
        <dbReference type="SAM" id="Phobius"/>
    </source>
</evidence>
<gene>
    <name evidence="2" type="ORF">V473_20490</name>
</gene>
<evidence type="ECO:0008006" key="4">
    <source>
        <dbReference type="Google" id="ProtNLM"/>
    </source>
</evidence>
<evidence type="ECO:0000313" key="2">
    <source>
        <dbReference type="EMBL" id="KMS53328.1"/>
    </source>
</evidence>
<dbReference type="Pfam" id="PF06532">
    <property type="entry name" value="NrsF"/>
    <property type="match status" value="1"/>
</dbReference>